<keyword evidence="3 10" id="KW-0812">Transmembrane</keyword>
<dbReference type="Pfam" id="PF12260">
    <property type="entry name" value="PIP49_C"/>
    <property type="match status" value="1"/>
</dbReference>
<feature type="region of interest" description="Disordered" evidence="9">
    <location>
        <begin position="1"/>
        <end position="54"/>
    </location>
</feature>
<evidence type="ECO:0000256" key="8">
    <source>
        <dbReference type="ARBA" id="ARBA00023157"/>
    </source>
</evidence>
<evidence type="ECO:0000256" key="2">
    <source>
        <dbReference type="ARBA" id="ARBA00006338"/>
    </source>
</evidence>
<keyword evidence="4" id="KW-0256">Endoplasmic reticulum</keyword>
<reference evidence="12" key="2">
    <citation type="submission" date="2025-08" db="UniProtKB">
        <authorList>
            <consortium name="Ensembl"/>
        </authorList>
    </citation>
    <scope>IDENTIFICATION</scope>
</reference>
<dbReference type="InterPro" id="IPR029244">
    <property type="entry name" value="FAM69_N"/>
</dbReference>
<reference evidence="12" key="3">
    <citation type="submission" date="2025-09" db="UniProtKB">
        <authorList>
            <consortium name="Ensembl"/>
        </authorList>
    </citation>
    <scope>IDENTIFICATION</scope>
</reference>
<evidence type="ECO:0000256" key="9">
    <source>
        <dbReference type="SAM" id="MobiDB-lite"/>
    </source>
</evidence>
<evidence type="ECO:0000256" key="6">
    <source>
        <dbReference type="ARBA" id="ARBA00022989"/>
    </source>
</evidence>
<proteinExistence type="inferred from homology"/>
<keyword evidence="8" id="KW-1015">Disulfide bond</keyword>
<feature type="compositionally biased region" description="Pro residues" evidence="9">
    <location>
        <begin position="138"/>
        <end position="148"/>
    </location>
</feature>
<dbReference type="Pfam" id="PF14875">
    <property type="entry name" value="PIP49_N"/>
    <property type="match status" value="1"/>
</dbReference>
<accession>A0A8C3C6I1</accession>
<keyword evidence="13" id="KW-1185">Reference proteome</keyword>
<evidence type="ECO:0000256" key="3">
    <source>
        <dbReference type="ARBA" id="ARBA00022692"/>
    </source>
</evidence>
<evidence type="ECO:0000256" key="5">
    <source>
        <dbReference type="ARBA" id="ARBA00022968"/>
    </source>
</evidence>
<evidence type="ECO:0000313" key="12">
    <source>
        <dbReference type="Ensembl" id="ENSCMMP00000015101.1"/>
    </source>
</evidence>
<feature type="region of interest" description="Disordered" evidence="9">
    <location>
        <begin position="104"/>
        <end position="164"/>
    </location>
</feature>
<dbReference type="Proteomes" id="UP000694556">
    <property type="component" value="Chromosome 18"/>
</dbReference>
<evidence type="ECO:0000256" key="10">
    <source>
        <dbReference type="SAM" id="Phobius"/>
    </source>
</evidence>
<keyword evidence="7 10" id="KW-0472">Membrane</keyword>
<feature type="domain" description="FAM69 N-terminal" evidence="11">
    <location>
        <begin position="197"/>
        <end position="352"/>
    </location>
</feature>
<evidence type="ECO:0000259" key="11">
    <source>
        <dbReference type="SMART" id="SM01299"/>
    </source>
</evidence>
<dbReference type="AlphaFoldDB" id="A0A8C3C6I1"/>
<protein>
    <submittedName>
        <fullName evidence="12">Divergent protein kinase domain 1B</fullName>
    </submittedName>
</protein>
<dbReference type="InterPro" id="IPR022049">
    <property type="entry name" value="FAM69_kinase_dom"/>
</dbReference>
<organism evidence="12 13">
    <name type="scientific">Cairina moschata</name>
    <name type="common">Muscovy duck</name>
    <dbReference type="NCBI Taxonomy" id="8855"/>
    <lineage>
        <taxon>Eukaryota</taxon>
        <taxon>Metazoa</taxon>
        <taxon>Chordata</taxon>
        <taxon>Craniata</taxon>
        <taxon>Vertebrata</taxon>
        <taxon>Euteleostomi</taxon>
        <taxon>Archelosauria</taxon>
        <taxon>Archosauria</taxon>
        <taxon>Dinosauria</taxon>
        <taxon>Saurischia</taxon>
        <taxon>Theropoda</taxon>
        <taxon>Coelurosauria</taxon>
        <taxon>Aves</taxon>
        <taxon>Neognathae</taxon>
        <taxon>Galloanserae</taxon>
        <taxon>Anseriformes</taxon>
        <taxon>Anatidae</taxon>
        <taxon>Anatinae</taxon>
        <taxon>Cairina</taxon>
    </lineage>
</organism>
<comment type="similarity">
    <text evidence="2">Belongs to the DIPK family.</text>
</comment>
<evidence type="ECO:0000313" key="13">
    <source>
        <dbReference type="Proteomes" id="UP000694556"/>
    </source>
</evidence>
<keyword evidence="6 10" id="KW-1133">Transmembrane helix</keyword>
<name>A0A8C3C6I1_CAIMO</name>
<comment type="subcellular location">
    <subcellularLocation>
        <location evidence="1">Endoplasmic reticulum membrane</location>
        <topology evidence="1">Single-pass type II membrane protein</topology>
    </subcellularLocation>
</comment>
<feature type="transmembrane region" description="Helical" evidence="10">
    <location>
        <begin position="206"/>
        <end position="225"/>
    </location>
</feature>
<sequence length="698" mass="76106">MIKIKDQSSADAAQGEAPPGPPRLPGAGGSRGHPLLGTPGGGWGGAGLMLPAAGPGSAVPYRAVPCRTEPYRAVPSCTELYRAVPSRVSAPRLPELLRSCVRRPAPSRAEPRRAEPGRAEPCQAGCAAEGRAGGSARPPKPASPPFFPPGGRRRGGGRGFPGHAPRCLRPAAARSMRRIRRLVHLVLFCPLSKGLQSRLPGIKVKYLLVVWLGIFVGSWVAYMHYSSYSELCRGHVCRMIICDQYKKGIISGSTCKELCEEHSLLFQRCLSSSPTQQVYSGLWKEKEVIIKCGIEEALKADSNPASAPRRDVVLFDKPTRGTSMDEFKEMLLNFLKVSRGPCGACLHPLAAWGAGGAEKSPHPHTGIAICKISVSQPWRRLYQGCLSPELVLSQAWALSSALPQLRLTILKLNAELHGSDGTSLVLLQSNLGDQPSLAALVSQIITMADVNRDGKVSLAEAKSIWALLQLNEFLLLLSLHEKEHTAKLLGHCGDLYVTEKIPHSSLYGTDVPPFLQPLLPAAVQRVVHQWVAPAWPRRAKISIGLLEFVEEIFHGTYGSFYICETSVGNVGYNEKYDFKMVNLRKVATEMAVRGFLKGRHCEQNADCTYGKDCTASCDKLLKQCKGDVVQPNLAKVCGLLQDYLLYGAPPELKDELQKQLRTCMTLSGLASQMEVHHSLVLNNLKTLLWKKISNTKYS</sequence>
<dbReference type="Ensembl" id="ENSCMMT00000016612.1">
    <property type="protein sequence ID" value="ENSCMMP00000015101.1"/>
    <property type="gene ID" value="ENSCMMG00000009600.1"/>
</dbReference>
<dbReference type="PANTHER" id="PTHR21093">
    <property type="entry name" value="DIVERGENT PROTEIN KINASE DOMAIN 1C-RELATED"/>
    <property type="match status" value="1"/>
</dbReference>
<dbReference type="PANTHER" id="PTHR21093:SF3">
    <property type="entry name" value="DIVERGENT PROTEIN KINASE DOMAIN 1B"/>
    <property type="match status" value="1"/>
</dbReference>
<dbReference type="SMART" id="SM01299">
    <property type="entry name" value="PIP49_N"/>
    <property type="match status" value="1"/>
</dbReference>
<dbReference type="GO" id="GO:0005789">
    <property type="term" value="C:endoplasmic reticulum membrane"/>
    <property type="evidence" value="ECO:0007669"/>
    <property type="project" value="UniProtKB-SubCell"/>
</dbReference>
<evidence type="ECO:0000256" key="7">
    <source>
        <dbReference type="ARBA" id="ARBA00023136"/>
    </source>
</evidence>
<reference evidence="12" key="1">
    <citation type="submission" date="2018-09" db="EMBL/GenBank/DDBJ databases">
        <title>Common duck and Muscovy duck high density SNP chip.</title>
        <authorList>
            <person name="Vignal A."/>
            <person name="Thebault N."/>
            <person name="Warren W.C."/>
        </authorList>
    </citation>
    <scope>NUCLEOTIDE SEQUENCE [LARGE SCALE GENOMIC DNA]</scope>
</reference>
<feature type="compositionally biased region" description="Gly residues" evidence="9">
    <location>
        <begin position="38"/>
        <end position="47"/>
    </location>
</feature>
<keyword evidence="5" id="KW-0735">Signal-anchor</keyword>
<evidence type="ECO:0000256" key="1">
    <source>
        <dbReference type="ARBA" id="ARBA00004648"/>
    </source>
</evidence>
<feature type="compositionally biased region" description="Basic and acidic residues" evidence="9">
    <location>
        <begin position="109"/>
        <end position="118"/>
    </location>
</feature>
<evidence type="ECO:0000256" key="4">
    <source>
        <dbReference type="ARBA" id="ARBA00022824"/>
    </source>
</evidence>